<dbReference type="Pfam" id="PF07695">
    <property type="entry name" value="7TMR-DISM_7TM"/>
    <property type="match status" value="1"/>
</dbReference>
<evidence type="ECO:0000313" key="7">
    <source>
        <dbReference type="Proteomes" id="UP000323188"/>
    </source>
</evidence>
<feature type="transmembrane region" description="Helical" evidence="4">
    <location>
        <begin position="68"/>
        <end position="85"/>
    </location>
</feature>
<dbReference type="InterPro" id="IPR005467">
    <property type="entry name" value="His_kinase_dom"/>
</dbReference>
<keyword evidence="4" id="KW-0812">Transmembrane</keyword>
<dbReference type="PRINTS" id="PR00344">
    <property type="entry name" value="BCTRLSENSOR"/>
</dbReference>
<evidence type="ECO:0000256" key="3">
    <source>
        <dbReference type="SAM" id="Coils"/>
    </source>
</evidence>
<dbReference type="EMBL" id="VUOE01000002">
    <property type="protein sequence ID" value="KAA2216639.1"/>
    <property type="molecule type" value="Genomic_DNA"/>
</dbReference>
<keyword evidence="4" id="KW-0472">Membrane</keyword>
<dbReference type="InterPro" id="IPR011623">
    <property type="entry name" value="7TMR_DISM_rcpt_extracell_dom1"/>
</dbReference>
<organism evidence="6 7">
    <name type="scientific">Maribacter flavus</name>
    <dbReference type="NCBI Taxonomy" id="1658664"/>
    <lineage>
        <taxon>Bacteria</taxon>
        <taxon>Pseudomonadati</taxon>
        <taxon>Bacteroidota</taxon>
        <taxon>Flavobacteriia</taxon>
        <taxon>Flavobacteriales</taxon>
        <taxon>Flavobacteriaceae</taxon>
        <taxon>Maribacter</taxon>
    </lineage>
</organism>
<comment type="caution">
    <text evidence="6">The sequence shown here is derived from an EMBL/GenBank/DDBJ whole genome shotgun (WGS) entry which is preliminary data.</text>
</comment>
<proteinExistence type="predicted"/>
<feature type="coiled-coil region" evidence="3">
    <location>
        <begin position="237"/>
        <end position="271"/>
    </location>
</feature>
<evidence type="ECO:0000313" key="6">
    <source>
        <dbReference type="EMBL" id="KAA2216639.1"/>
    </source>
</evidence>
<dbReference type="PANTHER" id="PTHR45569:SF1">
    <property type="entry name" value="SENSOR PROTEIN KDPD"/>
    <property type="match status" value="1"/>
</dbReference>
<dbReference type="Gene3D" id="3.30.565.10">
    <property type="entry name" value="Histidine kinase-like ATPase, C-terminal domain"/>
    <property type="match status" value="1"/>
</dbReference>
<keyword evidence="6" id="KW-0418">Kinase</keyword>
<dbReference type="InterPro" id="IPR036097">
    <property type="entry name" value="HisK_dim/P_sf"/>
</dbReference>
<keyword evidence="3" id="KW-0175">Coiled coil</keyword>
<protein>
    <recommendedName>
        <fullName evidence="2">histidine kinase</fullName>
        <ecNumber evidence="2">2.7.13.3</ecNumber>
    </recommendedName>
</protein>
<dbReference type="GO" id="GO:0005886">
    <property type="term" value="C:plasma membrane"/>
    <property type="evidence" value="ECO:0007669"/>
    <property type="project" value="TreeGrafter"/>
</dbReference>
<feature type="transmembrane region" description="Helical" evidence="4">
    <location>
        <begin position="194"/>
        <end position="220"/>
    </location>
</feature>
<dbReference type="RefSeq" id="WP_154918773.1">
    <property type="nucleotide sequence ID" value="NZ_VUOE01000002.1"/>
</dbReference>
<dbReference type="Pfam" id="PF02518">
    <property type="entry name" value="HATPase_c"/>
    <property type="match status" value="1"/>
</dbReference>
<dbReference type="GO" id="GO:0000155">
    <property type="term" value="F:phosphorelay sensor kinase activity"/>
    <property type="evidence" value="ECO:0007669"/>
    <property type="project" value="InterPro"/>
</dbReference>
<keyword evidence="6" id="KW-0808">Transferase</keyword>
<dbReference type="Proteomes" id="UP000323188">
    <property type="component" value="Unassembled WGS sequence"/>
</dbReference>
<evidence type="ECO:0000256" key="2">
    <source>
        <dbReference type="ARBA" id="ARBA00012438"/>
    </source>
</evidence>
<evidence type="ECO:0000256" key="1">
    <source>
        <dbReference type="ARBA" id="ARBA00000085"/>
    </source>
</evidence>
<dbReference type="InterPro" id="IPR052023">
    <property type="entry name" value="Histidine_kinase_KdpD"/>
</dbReference>
<dbReference type="SMART" id="SM00387">
    <property type="entry name" value="HATPase_c"/>
    <property type="match status" value="1"/>
</dbReference>
<evidence type="ECO:0000259" key="5">
    <source>
        <dbReference type="PROSITE" id="PS50109"/>
    </source>
</evidence>
<dbReference type="AlphaFoldDB" id="A0A5B2TQY3"/>
<name>A0A5B2TQY3_9FLAO</name>
<comment type="catalytic activity">
    <reaction evidence="1">
        <text>ATP + protein L-histidine = ADP + protein N-phospho-L-histidine.</text>
        <dbReference type="EC" id="2.7.13.3"/>
    </reaction>
</comment>
<keyword evidence="4" id="KW-1133">Transmembrane helix</keyword>
<dbReference type="Gene3D" id="1.10.287.130">
    <property type="match status" value="1"/>
</dbReference>
<dbReference type="PROSITE" id="PS50109">
    <property type="entry name" value="HIS_KIN"/>
    <property type="match status" value="1"/>
</dbReference>
<dbReference type="EC" id="2.7.13.3" evidence="2"/>
<feature type="transmembrane region" description="Helical" evidence="4">
    <location>
        <begin position="138"/>
        <end position="159"/>
    </location>
</feature>
<dbReference type="InterPro" id="IPR036890">
    <property type="entry name" value="HATPase_C_sf"/>
</dbReference>
<feature type="transmembrane region" description="Helical" evidence="4">
    <location>
        <begin position="105"/>
        <end position="126"/>
    </location>
</feature>
<dbReference type="SUPFAM" id="SSF47384">
    <property type="entry name" value="Homodimeric domain of signal transducing histidine kinase"/>
    <property type="match status" value="1"/>
</dbReference>
<reference evidence="6 7" key="1">
    <citation type="submission" date="2019-09" db="EMBL/GenBank/DDBJ databases">
        <authorList>
            <person name="Khan S.A."/>
            <person name="Jeon C.O."/>
            <person name="Chun B.H."/>
            <person name="Jeong S.E."/>
        </authorList>
    </citation>
    <scope>NUCLEOTIDE SEQUENCE [LARGE SCALE GENOMIC DNA]</scope>
    <source>
        <strain evidence="6 7">KCTC 42508</strain>
    </source>
</reference>
<feature type="domain" description="Histidine kinase" evidence="5">
    <location>
        <begin position="278"/>
        <end position="491"/>
    </location>
</feature>
<feature type="transmembrane region" description="Helical" evidence="4">
    <location>
        <begin position="37"/>
        <end position="56"/>
    </location>
</feature>
<dbReference type="PANTHER" id="PTHR45569">
    <property type="entry name" value="SENSOR PROTEIN KDPD"/>
    <property type="match status" value="1"/>
</dbReference>
<dbReference type="SUPFAM" id="SSF55874">
    <property type="entry name" value="ATPase domain of HSP90 chaperone/DNA topoisomerase II/histidine kinase"/>
    <property type="match status" value="1"/>
</dbReference>
<feature type="transmembrane region" description="Helical" evidence="4">
    <location>
        <begin position="6"/>
        <end position="30"/>
    </location>
</feature>
<accession>A0A5B2TQY3</accession>
<evidence type="ECO:0000256" key="4">
    <source>
        <dbReference type="SAM" id="Phobius"/>
    </source>
</evidence>
<feature type="transmembrane region" description="Helical" evidence="4">
    <location>
        <begin position="166"/>
        <end position="188"/>
    </location>
</feature>
<dbReference type="InterPro" id="IPR003594">
    <property type="entry name" value="HATPase_dom"/>
</dbReference>
<sequence length="491" mass="55623">MDSMEVRYISTIVFTAIFSVFGIYHLLSFLVLKHRILLYYAILIFGLTLHWSLYLFIEGRFGPNIANIAYHASLVTAMLTTFGLLKFTENYLNIDKEGNPRLFKIYSLLILLVIVLPVLHILNILTVKNPLLSEILELLAACTALVTLIINIVSGFLLFKTKKFNTYYLYANTPLLISGVLYVVTWFLMNHFPINTGFIVLVSAILITLQLILFSILIGFKFKFLEDENIKMQVAANELLKIEVDKQTENLQIAKQKLEDQNGELVKVNKLKNKLFSLITHDVRAPLINLGQMVDIIESEFVNEDMKKLTGKLKSDISYKITMVNGLLQWSYNQLEGVQLNKEKCDLQSIFSTIKKEFEKMAMDKQIDISLDTGCETLLIDKNILLVVLRNLTSNAIKFSENGQKVVIWSNCFSGAIEVGVKDFGVGMDMDWYENLEQRDAPKTSLGTDGEKGTGFGLIIAKDFTEMNGGTLRCESTKGAGTNFIMRFVKE</sequence>
<gene>
    <name evidence="6" type="ORF">F0361_11615</name>
</gene>
<dbReference type="InterPro" id="IPR004358">
    <property type="entry name" value="Sig_transdc_His_kin-like_C"/>
</dbReference>